<dbReference type="SMART" id="SM00347">
    <property type="entry name" value="HTH_MARR"/>
    <property type="match status" value="1"/>
</dbReference>
<protein>
    <submittedName>
        <fullName evidence="5">DNA-binding transcriptional regulator, MarR family</fullName>
    </submittedName>
</protein>
<name>A0A1W2GQR2_REIFA</name>
<dbReference type="InterPro" id="IPR000835">
    <property type="entry name" value="HTH_MarR-typ"/>
</dbReference>
<gene>
    <name evidence="5" type="ORF">SAMN04488029_4005</name>
</gene>
<dbReference type="InterPro" id="IPR036388">
    <property type="entry name" value="WH-like_DNA-bd_sf"/>
</dbReference>
<dbReference type="EMBL" id="FWYF01000005">
    <property type="protein sequence ID" value="SMD39020.1"/>
    <property type="molecule type" value="Genomic_DNA"/>
</dbReference>
<dbReference type="InterPro" id="IPR036390">
    <property type="entry name" value="WH_DNA-bd_sf"/>
</dbReference>
<dbReference type="PANTHER" id="PTHR42756">
    <property type="entry name" value="TRANSCRIPTIONAL REGULATOR, MARR"/>
    <property type="match status" value="1"/>
</dbReference>
<dbReference type="Gene3D" id="1.10.10.10">
    <property type="entry name" value="Winged helix-like DNA-binding domain superfamily/Winged helix DNA-binding domain"/>
    <property type="match status" value="1"/>
</dbReference>
<keyword evidence="1" id="KW-0805">Transcription regulation</keyword>
<dbReference type="PANTHER" id="PTHR42756:SF1">
    <property type="entry name" value="TRANSCRIPTIONAL REPRESSOR OF EMRAB OPERON"/>
    <property type="match status" value="1"/>
</dbReference>
<proteinExistence type="predicted"/>
<dbReference type="GO" id="GO:0003677">
    <property type="term" value="F:DNA binding"/>
    <property type="evidence" value="ECO:0007669"/>
    <property type="project" value="UniProtKB-KW"/>
</dbReference>
<accession>A0A1W2GQR2</accession>
<evidence type="ECO:0000256" key="1">
    <source>
        <dbReference type="ARBA" id="ARBA00023015"/>
    </source>
</evidence>
<dbReference type="PRINTS" id="PR00598">
    <property type="entry name" value="HTHMARR"/>
</dbReference>
<dbReference type="GO" id="GO:0003700">
    <property type="term" value="F:DNA-binding transcription factor activity"/>
    <property type="evidence" value="ECO:0007669"/>
    <property type="project" value="InterPro"/>
</dbReference>
<keyword evidence="2 5" id="KW-0238">DNA-binding</keyword>
<feature type="domain" description="HTH marR-type" evidence="4">
    <location>
        <begin position="1"/>
        <end position="143"/>
    </location>
</feature>
<dbReference type="RefSeq" id="WP_084374668.1">
    <property type="nucleotide sequence ID" value="NZ_FWYF01000005.1"/>
</dbReference>
<sequence>MKEELIDDKICKFTDCLEALMMKMQEADNTCVELSKDISKRDFAVLIFVGKNHDVIMRDIAMYLGIPVSTTTGVIDKLVEKGYLKRYHSKEDRRTIKIGLSKFGLDSYNLLQSTLHHMGGAMLAGLSEKEQTELIHLMERVAANLVNYVPTAK</sequence>
<reference evidence="5 6" key="1">
    <citation type="submission" date="2017-04" db="EMBL/GenBank/DDBJ databases">
        <authorList>
            <person name="Afonso C.L."/>
            <person name="Miller P.J."/>
            <person name="Scott M.A."/>
            <person name="Spackman E."/>
            <person name="Goraichik I."/>
            <person name="Dimitrov K.M."/>
            <person name="Suarez D.L."/>
            <person name="Swayne D.E."/>
        </authorList>
    </citation>
    <scope>NUCLEOTIDE SEQUENCE [LARGE SCALE GENOMIC DNA]</scope>
    <source>
        <strain evidence="5 6">DSM 26133</strain>
    </source>
</reference>
<dbReference type="AlphaFoldDB" id="A0A1W2GQR2"/>
<dbReference type="SUPFAM" id="SSF46785">
    <property type="entry name" value="Winged helix' DNA-binding domain"/>
    <property type="match status" value="1"/>
</dbReference>
<keyword evidence="3" id="KW-0804">Transcription</keyword>
<keyword evidence="6" id="KW-1185">Reference proteome</keyword>
<evidence type="ECO:0000256" key="3">
    <source>
        <dbReference type="ARBA" id="ARBA00023163"/>
    </source>
</evidence>
<evidence type="ECO:0000259" key="4">
    <source>
        <dbReference type="PROSITE" id="PS50995"/>
    </source>
</evidence>
<dbReference type="OrthoDB" id="327696at2"/>
<dbReference type="STRING" id="692418.SAMN04488029_4005"/>
<organism evidence="5 6">
    <name type="scientific">Reichenbachiella faecimaris</name>
    <dbReference type="NCBI Taxonomy" id="692418"/>
    <lineage>
        <taxon>Bacteria</taxon>
        <taxon>Pseudomonadati</taxon>
        <taxon>Bacteroidota</taxon>
        <taxon>Cytophagia</taxon>
        <taxon>Cytophagales</taxon>
        <taxon>Reichenbachiellaceae</taxon>
        <taxon>Reichenbachiella</taxon>
    </lineage>
</organism>
<evidence type="ECO:0000313" key="5">
    <source>
        <dbReference type="EMBL" id="SMD39020.1"/>
    </source>
</evidence>
<dbReference type="Pfam" id="PF12802">
    <property type="entry name" value="MarR_2"/>
    <property type="match status" value="1"/>
</dbReference>
<evidence type="ECO:0000313" key="6">
    <source>
        <dbReference type="Proteomes" id="UP000192472"/>
    </source>
</evidence>
<dbReference type="PROSITE" id="PS50995">
    <property type="entry name" value="HTH_MARR_2"/>
    <property type="match status" value="1"/>
</dbReference>
<dbReference type="Proteomes" id="UP000192472">
    <property type="component" value="Unassembled WGS sequence"/>
</dbReference>
<evidence type="ECO:0000256" key="2">
    <source>
        <dbReference type="ARBA" id="ARBA00023125"/>
    </source>
</evidence>